<evidence type="ECO:0000313" key="1">
    <source>
        <dbReference type="EMBL" id="KAH7910729.1"/>
    </source>
</evidence>
<protein>
    <submittedName>
        <fullName evidence="1">Uncharacterized protein</fullName>
    </submittedName>
</protein>
<accession>A0ACB8AD53</accession>
<organism evidence="1 2">
    <name type="scientific">Hygrophoropsis aurantiaca</name>
    <dbReference type="NCBI Taxonomy" id="72124"/>
    <lineage>
        <taxon>Eukaryota</taxon>
        <taxon>Fungi</taxon>
        <taxon>Dikarya</taxon>
        <taxon>Basidiomycota</taxon>
        <taxon>Agaricomycotina</taxon>
        <taxon>Agaricomycetes</taxon>
        <taxon>Agaricomycetidae</taxon>
        <taxon>Boletales</taxon>
        <taxon>Coniophorineae</taxon>
        <taxon>Hygrophoropsidaceae</taxon>
        <taxon>Hygrophoropsis</taxon>
    </lineage>
</organism>
<keyword evidence="2" id="KW-1185">Reference proteome</keyword>
<dbReference type="EMBL" id="MU267702">
    <property type="protein sequence ID" value="KAH7910729.1"/>
    <property type="molecule type" value="Genomic_DNA"/>
</dbReference>
<gene>
    <name evidence="1" type="ORF">BJ138DRAFT_71132</name>
</gene>
<sequence>MSSSRCHSSWIAQQGSSGTYPTHPEDGLRRFQEMVEIDAMRTGAMRTGARKQKKSNRLFDTAALIADTTNLETLSDSTSSFTGCVLTPENVANRIHLNEIRYHVWVAAKFVVEEIRARLDDEAGLVRATVEEFLVQLGKAVLGCVPELVTFIDPRLHDNTPAMISAARTLVLRHAVEGLNIARIVVTLPATEQGIAAARELWKRYSICTNLTLVSGLLHAAACMEADPKVLTMPVGPILEWFEKKNGGAFPIAPAHPGIEAIQSCASYIRYNDLKPKLMTSDIRSIPRHTLTTWYPKPTDSSASALRAKQARCPTNFLRSRKGFMAALSAESRSVVSAVLFMGIGKMKVHMERIEDVVRTEVRKRVELETTDLRSLYSRSTEIITPEPSPKKNRTPPGPPGSKSGAPLKRTLCKEDESRKTQPLIEGVDYF</sequence>
<comment type="caution">
    <text evidence="1">The sequence shown here is derived from an EMBL/GenBank/DDBJ whole genome shotgun (WGS) entry which is preliminary data.</text>
</comment>
<dbReference type="Proteomes" id="UP000790377">
    <property type="component" value="Unassembled WGS sequence"/>
</dbReference>
<reference evidence="1" key="1">
    <citation type="journal article" date="2021" name="New Phytol.">
        <title>Evolutionary innovations through gain and loss of genes in the ectomycorrhizal Boletales.</title>
        <authorList>
            <person name="Wu G."/>
            <person name="Miyauchi S."/>
            <person name="Morin E."/>
            <person name="Kuo A."/>
            <person name="Drula E."/>
            <person name="Varga T."/>
            <person name="Kohler A."/>
            <person name="Feng B."/>
            <person name="Cao Y."/>
            <person name="Lipzen A."/>
            <person name="Daum C."/>
            <person name="Hundley H."/>
            <person name="Pangilinan J."/>
            <person name="Johnson J."/>
            <person name="Barry K."/>
            <person name="LaButti K."/>
            <person name="Ng V."/>
            <person name="Ahrendt S."/>
            <person name="Min B."/>
            <person name="Choi I.G."/>
            <person name="Park H."/>
            <person name="Plett J.M."/>
            <person name="Magnuson J."/>
            <person name="Spatafora J.W."/>
            <person name="Nagy L.G."/>
            <person name="Henrissat B."/>
            <person name="Grigoriev I.V."/>
            <person name="Yang Z.L."/>
            <person name="Xu J."/>
            <person name="Martin F.M."/>
        </authorList>
    </citation>
    <scope>NUCLEOTIDE SEQUENCE</scope>
    <source>
        <strain evidence="1">ATCC 28755</strain>
    </source>
</reference>
<name>A0ACB8AD53_9AGAM</name>
<evidence type="ECO:0000313" key="2">
    <source>
        <dbReference type="Proteomes" id="UP000790377"/>
    </source>
</evidence>
<proteinExistence type="predicted"/>